<keyword evidence="6 11" id="KW-0297">G-protein coupled receptor</keyword>
<keyword evidence="8 11" id="KW-0675">Receptor</keyword>
<evidence type="ECO:0000256" key="9">
    <source>
        <dbReference type="ARBA" id="ARBA00023180"/>
    </source>
</evidence>
<feature type="transmembrane region" description="Helical" evidence="13">
    <location>
        <begin position="417"/>
        <end position="438"/>
    </location>
</feature>
<dbReference type="InterPro" id="IPR017452">
    <property type="entry name" value="GPCR_Rhodpsn_7TM"/>
</dbReference>
<feature type="region of interest" description="Disordered" evidence="12">
    <location>
        <begin position="778"/>
        <end position="809"/>
    </location>
</feature>
<organism evidence="15">
    <name type="scientific">Sarcoptes scabiei</name>
    <name type="common">Itch mite</name>
    <name type="synonym">Acarus scabiei</name>
    <dbReference type="NCBI Taxonomy" id="52283"/>
    <lineage>
        <taxon>Eukaryota</taxon>
        <taxon>Metazoa</taxon>
        <taxon>Ecdysozoa</taxon>
        <taxon>Arthropoda</taxon>
        <taxon>Chelicerata</taxon>
        <taxon>Arachnida</taxon>
        <taxon>Acari</taxon>
        <taxon>Acariformes</taxon>
        <taxon>Sarcoptiformes</taxon>
        <taxon>Astigmata</taxon>
        <taxon>Psoroptidia</taxon>
        <taxon>Sarcoptoidea</taxon>
        <taxon>Sarcoptidae</taxon>
        <taxon>Sarcoptinae</taxon>
        <taxon>Sarcoptes</taxon>
    </lineage>
</organism>
<evidence type="ECO:0000256" key="7">
    <source>
        <dbReference type="ARBA" id="ARBA00023136"/>
    </source>
</evidence>
<keyword evidence="4 11" id="KW-0812">Transmembrane</keyword>
<feature type="compositionally biased region" description="Low complexity" evidence="12">
    <location>
        <begin position="825"/>
        <end position="834"/>
    </location>
</feature>
<dbReference type="EnsemblMetazoa" id="SSS_7130s_mrna">
    <property type="protein sequence ID" value="KAF7490566.1"/>
    <property type="gene ID" value="SSS_7130"/>
</dbReference>
<evidence type="ECO:0000256" key="4">
    <source>
        <dbReference type="ARBA" id="ARBA00022692"/>
    </source>
</evidence>
<feature type="compositionally biased region" description="Polar residues" evidence="12">
    <location>
        <begin position="791"/>
        <end position="809"/>
    </location>
</feature>
<feature type="transmembrane region" description="Helical" evidence="13">
    <location>
        <begin position="374"/>
        <end position="396"/>
    </location>
</feature>
<dbReference type="Pfam" id="PF00001">
    <property type="entry name" value="7tm_1"/>
    <property type="match status" value="2"/>
</dbReference>
<proteinExistence type="inferred from homology"/>
<evidence type="ECO:0000259" key="14">
    <source>
        <dbReference type="PROSITE" id="PS50262"/>
    </source>
</evidence>
<dbReference type="EMBL" id="WVUK01000062">
    <property type="protein sequence ID" value="KAF7490566.1"/>
    <property type="molecule type" value="Genomic_DNA"/>
</dbReference>
<evidence type="ECO:0000256" key="5">
    <source>
        <dbReference type="ARBA" id="ARBA00022989"/>
    </source>
</evidence>
<evidence type="ECO:0000256" key="12">
    <source>
        <dbReference type="SAM" id="MobiDB-lite"/>
    </source>
</evidence>
<evidence type="ECO:0000256" key="13">
    <source>
        <dbReference type="SAM" id="Phobius"/>
    </source>
</evidence>
<keyword evidence="5 13" id="KW-1133">Transmembrane helix</keyword>
<comment type="subcellular location">
    <subcellularLocation>
        <location evidence="1">Cell membrane</location>
        <topology evidence="1">Multi-pass membrane protein</topology>
    </subcellularLocation>
</comment>
<evidence type="ECO:0000256" key="8">
    <source>
        <dbReference type="ARBA" id="ARBA00023170"/>
    </source>
</evidence>
<dbReference type="GO" id="GO:0004930">
    <property type="term" value="F:G protein-coupled receptor activity"/>
    <property type="evidence" value="ECO:0007669"/>
    <property type="project" value="UniProtKB-KW"/>
</dbReference>
<comment type="similarity">
    <text evidence="2 11">Belongs to the G-protein coupled receptor 1 family.</text>
</comment>
<reference evidence="16" key="3">
    <citation type="submission" date="2022-06" db="UniProtKB">
        <authorList>
            <consortium name="EnsemblMetazoa"/>
        </authorList>
    </citation>
    <scope>IDENTIFICATION</scope>
</reference>
<evidence type="ECO:0000313" key="17">
    <source>
        <dbReference type="Proteomes" id="UP000070412"/>
    </source>
</evidence>
<dbReference type="GO" id="GO:0005886">
    <property type="term" value="C:plasma membrane"/>
    <property type="evidence" value="ECO:0007669"/>
    <property type="project" value="UniProtKB-SubCell"/>
</dbReference>
<feature type="transmembrane region" description="Helical" evidence="13">
    <location>
        <begin position="633"/>
        <end position="654"/>
    </location>
</feature>
<dbReference type="PROSITE" id="PS50262">
    <property type="entry name" value="G_PROTEIN_RECEP_F1_2"/>
    <property type="match status" value="1"/>
</dbReference>
<dbReference type="SUPFAM" id="SSF81321">
    <property type="entry name" value="Family A G protein-coupled receptor-like"/>
    <property type="match status" value="2"/>
</dbReference>
<feature type="region of interest" description="Disordered" evidence="12">
    <location>
        <begin position="699"/>
        <end position="729"/>
    </location>
</feature>
<dbReference type="Proteomes" id="UP000070412">
    <property type="component" value="Unassembled WGS sequence"/>
</dbReference>
<dbReference type="InterPro" id="IPR000276">
    <property type="entry name" value="GPCR_Rhodpsn"/>
</dbReference>
<dbReference type="SMART" id="SM01381">
    <property type="entry name" value="7TM_GPCR_Srsx"/>
    <property type="match status" value="1"/>
</dbReference>
<evidence type="ECO:0000313" key="16">
    <source>
        <dbReference type="EnsemblMetazoa" id="KAF7490566.1"/>
    </source>
</evidence>
<evidence type="ECO:0000256" key="1">
    <source>
        <dbReference type="ARBA" id="ARBA00004651"/>
    </source>
</evidence>
<feature type="transmembrane region" description="Helical" evidence="13">
    <location>
        <begin position="868"/>
        <end position="889"/>
    </location>
</feature>
<reference evidence="15" key="2">
    <citation type="submission" date="2020-01" db="EMBL/GenBank/DDBJ databases">
        <authorList>
            <person name="Korhonen P.K.K."/>
            <person name="Guangxu M.G."/>
            <person name="Wang T.W."/>
            <person name="Stroehlein A.J.S."/>
            <person name="Young N.D."/>
            <person name="Ang C.-S.A."/>
            <person name="Fernando D.W.F."/>
            <person name="Lu H.L."/>
            <person name="Taylor S.T."/>
            <person name="Ehtesham M.E.M."/>
            <person name="Najaraj S.H.N."/>
            <person name="Harsha G.H.G."/>
            <person name="Madugundu A.M."/>
            <person name="Renuse S.R."/>
            <person name="Holt D.H."/>
            <person name="Pandey A.P."/>
            <person name="Papenfuss A.P."/>
            <person name="Gasser R.B.G."/>
            <person name="Fischer K.F."/>
        </authorList>
    </citation>
    <scope>NUCLEOTIDE SEQUENCE</scope>
    <source>
        <strain evidence="15">SSS_KF_BRIS2020</strain>
    </source>
</reference>
<feature type="transmembrane region" description="Helical" evidence="13">
    <location>
        <begin position="901"/>
        <end position="923"/>
    </location>
</feature>
<keyword evidence="10 11" id="KW-0807">Transducer</keyword>
<feature type="domain" description="G-protein coupled receptors family 1 profile" evidence="14">
    <location>
        <begin position="317"/>
        <end position="920"/>
    </location>
</feature>
<dbReference type="PANTHER" id="PTHR24248">
    <property type="entry name" value="ADRENERGIC RECEPTOR-RELATED G-PROTEIN COUPLED RECEPTOR"/>
    <property type="match status" value="1"/>
</dbReference>
<protein>
    <submittedName>
        <fullName evidence="15">Putative G-protein coupled receptor No9</fullName>
    </submittedName>
</protein>
<dbReference type="PRINTS" id="PR00237">
    <property type="entry name" value="GPCRRHODOPSN"/>
</dbReference>
<feature type="transmembrane region" description="Helical" evidence="13">
    <location>
        <begin position="334"/>
        <end position="354"/>
    </location>
</feature>
<feature type="region of interest" description="Disordered" evidence="12">
    <location>
        <begin position="825"/>
        <end position="849"/>
    </location>
</feature>
<feature type="transmembrane region" description="Helical" evidence="13">
    <location>
        <begin position="300"/>
        <end position="327"/>
    </location>
</feature>
<dbReference type="OrthoDB" id="6358729at2759"/>
<reference evidence="17" key="1">
    <citation type="journal article" date="2020" name="PLoS Negl. Trop. Dis.">
        <title>High-quality nuclear genome for Sarcoptes scabiei-A critical resource for a neglected parasite.</title>
        <authorList>
            <person name="Korhonen P.K."/>
            <person name="Gasser R.B."/>
            <person name="Ma G."/>
            <person name="Wang T."/>
            <person name="Stroehlein A.J."/>
            <person name="Young N.D."/>
            <person name="Ang C.S."/>
            <person name="Fernando D.D."/>
            <person name="Lu H.C."/>
            <person name="Taylor S."/>
            <person name="Reynolds S.L."/>
            <person name="Mofiz E."/>
            <person name="Najaraj S.H."/>
            <person name="Gowda H."/>
            <person name="Madugundu A."/>
            <person name="Renuse S."/>
            <person name="Holt D."/>
            <person name="Pandey A."/>
            <person name="Papenfuss A.T."/>
            <person name="Fischer K."/>
        </authorList>
    </citation>
    <scope>NUCLEOTIDE SEQUENCE [LARGE SCALE GENOMIC DNA]</scope>
</reference>
<evidence type="ECO:0000256" key="2">
    <source>
        <dbReference type="ARBA" id="ARBA00010663"/>
    </source>
</evidence>
<evidence type="ECO:0000256" key="6">
    <source>
        <dbReference type="ARBA" id="ARBA00023040"/>
    </source>
</evidence>
<dbReference type="AlphaFoldDB" id="A0A834R873"/>
<evidence type="ECO:0000256" key="11">
    <source>
        <dbReference type="RuleBase" id="RU000688"/>
    </source>
</evidence>
<evidence type="ECO:0000313" key="15">
    <source>
        <dbReference type="EMBL" id="KAF7490566.1"/>
    </source>
</evidence>
<keyword evidence="17" id="KW-1185">Reference proteome</keyword>
<gene>
    <name evidence="15" type="ORF">SSS_7130</name>
</gene>
<sequence length="980" mass="111291">METTLNHRNDSLFDLWSFLIQTELPIIAKNYSLATTVAVAAAASKKKRNEKTFYSDDEKDNDPQGIINTEIVNRITDLNNNRNHHRNRNSIGLKKELRSKSNPLGIFHSDDCEQNCSREKNSFETSIKSDYISKIDKSISLLIKSSEHLSSKSAFGKDRSLAFFNINPAVSSAIQPQSSLFTSFYSISSSSSSDSSPSSSLDNINFVNYSNSILSSQINYAQNYQSQQQPNNPHYDHHIYPQQYHNNNKSNALSYLYYLSNDSSSSSSSSISPFQNVTNQSLEQEDLQELFREKFQDVTVIVSVIVLVLINIVVIFGNILVILSVLVSSKLRTVTNFFIVSLAVADFLVGIAVLPYSLTLEILDTWIFGEAWCLGWLVIDVWMCTASILNLCAISVDRYLAVTRPVRYRSLMTAKRAKFIIAGVWIISFIICFPPLLLGKQETFIRSAPVIKNVPIIRSNSELSMDSTKSFDDKNHYPLKDCSSLPQPQSSSSSSIKPLLFDISAEEKSSIESSSSRSLNNYRDYDQVTIYNQVSSLTNSIQTASIDENEDGNFFRFSPNENSDDIVYYEGQDPTNSKSQFDRMALLPSSSSNSNLSSEYLEKNSTSTATIRTRSCRLPLPPVQCALFRNKSYVIYSALGSFFIPMFVMIFFYWRIYLVAIRTSRALKRGYRITKTSNQEENQERLTLRIHRGYAVEQQQQQQQSSNFLEKRSSLNQEDPSIRNQPFKNNSLRIVDECNRHRLIHQSPMNRTSSWNAINKKTNLNRTASGVADDGKLYVPQQQPQQRAQKRPSNLSNRTGSSCDHQRDSSGFPSNMSLMFLNSASSSREGSARSTANKSSVSLMRPNSKRASKYQAKRLHAETKAAKTVGIIVGGFIVCWLPFFTAYLIRAFCYDCIPDLWFSIFFWLGYCNSMINPCIYGLFSRDFRRAFKNIICRCRFTEETSVSSLIRQIHMPTFFEEMPEEICVKNQSTTNNSNNY</sequence>
<dbReference type="PROSITE" id="PS00237">
    <property type="entry name" value="G_PROTEIN_RECEP_F1_1"/>
    <property type="match status" value="1"/>
</dbReference>
<evidence type="ECO:0000256" key="3">
    <source>
        <dbReference type="ARBA" id="ARBA00022475"/>
    </source>
</evidence>
<feature type="compositionally biased region" description="Polar residues" evidence="12">
    <location>
        <begin position="714"/>
        <end position="729"/>
    </location>
</feature>
<evidence type="ECO:0000256" key="10">
    <source>
        <dbReference type="ARBA" id="ARBA00023224"/>
    </source>
</evidence>
<keyword evidence="7 13" id="KW-0472">Membrane</keyword>
<dbReference type="PANTHER" id="PTHR24248:SF174">
    <property type="entry name" value="TYRAMINE_OCTOPAMINE RECEPTOR"/>
    <property type="match status" value="1"/>
</dbReference>
<keyword evidence="9" id="KW-0325">Glycoprotein</keyword>
<keyword evidence="3" id="KW-1003">Cell membrane</keyword>
<dbReference type="Gene3D" id="1.20.1070.10">
    <property type="entry name" value="Rhodopsin 7-helix transmembrane proteins"/>
    <property type="match status" value="3"/>
</dbReference>
<accession>A0A834R873</accession>
<name>A0A834R873_SARSC</name>